<name>A0A6A3ASZ1_HIBSY</name>
<dbReference type="PANTHER" id="PTHR47939:SF5">
    <property type="entry name" value="PENTACOTRIPEPTIDE-REPEAT REGION OF PRORP DOMAIN-CONTAINING PROTEIN"/>
    <property type="match status" value="1"/>
</dbReference>
<reference evidence="7" key="1">
    <citation type="submission" date="2019-09" db="EMBL/GenBank/DDBJ databases">
        <title>Draft genome information of white flower Hibiscus syriacus.</title>
        <authorList>
            <person name="Kim Y.-M."/>
        </authorList>
    </citation>
    <scope>NUCLEOTIDE SEQUENCE [LARGE SCALE GENOMIC DNA]</scope>
    <source>
        <strain evidence="7">YM2019G1</strain>
    </source>
</reference>
<dbReference type="PROSITE" id="PS50102">
    <property type="entry name" value="RRM"/>
    <property type="match status" value="1"/>
</dbReference>
<dbReference type="SMART" id="SM00360">
    <property type="entry name" value="RRM"/>
    <property type="match status" value="1"/>
</dbReference>
<evidence type="ECO:0000313" key="8">
    <source>
        <dbReference type="Proteomes" id="UP000436088"/>
    </source>
</evidence>
<dbReference type="PANTHER" id="PTHR47939">
    <property type="entry name" value="MEMBRANE-ASSOCIATED SALT-INDUCIBLE PROTEIN-LIKE"/>
    <property type="match status" value="1"/>
</dbReference>
<dbReference type="NCBIfam" id="TIGR00756">
    <property type="entry name" value="PPR"/>
    <property type="match status" value="1"/>
</dbReference>
<dbReference type="InterPro" id="IPR000504">
    <property type="entry name" value="RRM_dom"/>
</dbReference>
<dbReference type="Pfam" id="PF13041">
    <property type="entry name" value="PPR_2"/>
    <property type="match status" value="1"/>
</dbReference>
<protein>
    <submittedName>
        <fullName evidence="7">Pentatricopeptide repeat-containing protein</fullName>
    </submittedName>
</protein>
<accession>A0A6A3ASZ1</accession>
<gene>
    <name evidence="7" type="ORF">F3Y22_tig00110374pilonHSYRG00037</name>
</gene>
<keyword evidence="3" id="KW-0694">RNA-binding</keyword>
<proteinExistence type="inferred from homology"/>
<comment type="caution">
    <text evidence="7">The sequence shown here is derived from an EMBL/GenBank/DDBJ whole genome shotgun (WGS) entry which is preliminary data.</text>
</comment>
<dbReference type="InterPro" id="IPR011990">
    <property type="entry name" value="TPR-like_helical_dom_sf"/>
</dbReference>
<dbReference type="SUPFAM" id="SSF54928">
    <property type="entry name" value="RNA-binding domain, RBD"/>
    <property type="match status" value="1"/>
</dbReference>
<keyword evidence="8" id="KW-1185">Reference proteome</keyword>
<dbReference type="AlphaFoldDB" id="A0A6A3ASZ1"/>
<dbReference type="Pfam" id="PF00076">
    <property type="entry name" value="RRM_1"/>
    <property type="match status" value="1"/>
</dbReference>
<keyword evidence="2" id="KW-0677">Repeat</keyword>
<feature type="compositionally biased region" description="Low complexity" evidence="5">
    <location>
        <begin position="91"/>
        <end position="104"/>
    </location>
</feature>
<dbReference type="EMBL" id="VEPZ02000959">
    <property type="protein sequence ID" value="KAE8707784.1"/>
    <property type="molecule type" value="Genomic_DNA"/>
</dbReference>
<feature type="repeat" description="PPR" evidence="4">
    <location>
        <begin position="148"/>
        <end position="183"/>
    </location>
</feature>
<evidence type="ECO:0000256" key="4">
    <source>
        <dbReference type="PROSITE-ProRule" id="PRU00708"/>
    </source>
</evidence>
<dbReference type="Gene3D" id="1.25.40.10">
    <property type="entry name" value="Tetratricopeptide repeat domain"/>
    <property type="match status" value="1"/>
</dbReference>
<sequence>MWEIRFTRSKLYAFSVFASAHLKEVHLKPTQYQNLIFETVGTTAKSIAITNPLIFLFSFQLSSFGTSNIDFPIQPKVGSFDESSDNDSDDFNGNSVNGSSSSCGATQEALVTPQTLLIMIRRYCAVQDVGRAINTTLMFCNKDVFPFNTKSFNIILNGWCSVIGSPREGEMVWTEMSKRGVRHDVVSCSSIMSCYPKASNLNKVLKLFTQMKSRGIEPDKKVDNAVIHALAKARHVKEAINLLKVMEENERQVVDLKNNQLLDNQLNNRNRDPSRKLDQAKDFLKEPETRRVVRKRGFSFWERNSTGKAREDSKGHYFSGEEWTMFVNNLSKRVSRRALRELFHYQGPVTRVFIPSVTNKPKYKTSTFAFIQFASEDSLRKAIENVNGTWIDGMRVSVGGYKVSELSNKGSGDEEHLGDAYPFIEIEFDERSLTGIVKSSFQLDFVQKALASEAFEAKIASWGYVWNSCTITFKSVEELLEESTKNREDLSTAKLLVRVASPFNVLNMINVGSFGRSFKVRIKIGSMFKKSSDFLGKASDRVSDYEFSEDASSEEDEDLLVIGRNTIGDYKGLGIRKVVNPDLNVQAQSEENCEPSSPVLIIKPSRPAVNIALYGFGKQSDDWALSQINLEHDDSEGVLRRGGIAAEEGLVTVEPIKQGTMRYIQGIFFDGDHRTLLQADYP</sequence>
<dbReference type="Pfam" id="PF01535">
    <property type="entry name" value="PPR"/>
    <property type="match status" value="1"/>
</dbReference>
<dbReference type="InterPro" id="IPR002885">
    <property type="entry name" value="PPR_rpt"/>
</dbReference>
<dbReference type="InterPro" id="IPR035979">
    <property type="entry name" value="RBD_domain_sf"/>
</dbReference>
<evidence type="ECO:0000259" key="6">
    <source>
        <dbReference type="PROSITE" id="PS50102"/>
    </source>
</evidence>
<dbReference type="Proteomes" id="UP000436088">
    <property type="component" value="Unassembled WGS sequence"/>
</dbReference>
<evidence type="ECO:0000256" key="1">
    <source>
        <dbReference type="ARBA" id="ARBA00007626"/>
    </source>
</evidence>
<dbReference type="CDD" id="cd00590">
    <property type="entry name" value="RRM_SF"/>
    <property type="match status" value="1"/>
</dbReference>
<organism evidence="7 8">
    <name type="scientific">Hibiscus syriacus</name>
    <name type="common">Rose of Sharon</name>
    <dbReference type="NCBI Taxonomy" id="106335"/>
    <lineage>
        <taxon>Eukaryota</taxon>
        <taxon>Viridiplantae</taxon>
        <taxon>Streptophyta</taxon>
        <taxon>Embryophyta</taxon>
        <taxon>Tracheophyta</taxon>
        <taxon>Spermatophyta</taxon>
        <taxon>Magnoliopsida</taxon>
        <taxon>eudicotyledons</taxon>
        <taxon>Gunneridae</taxon>
        <taxon>Pentapetalae</taxon>
        <taxon>rosids</taxon>
        <taxon>malvids</taxon>
        <taxon>Malvales</taxon>
        <taxon>Malvaceae</taxon>
        <taxon>Malvoideae</taxon>
        <taxon>Hibiscus</taxon>
    </lineage>
</organism>
<feature type="region of interest" description="Disordered" evidence="5">
    <location>
        <begin position="80"/>
        <end position="104"/>
    </location>
</feature>
<dbReference type="Gene3D" id="3.30.70.330">
    <property type="match status" value="1"/>
</dbReference>
<feature type="domain" description="RRM" evidence="6">
    <location>
        <begin position="323"/>
        <end position="398"/>
    </location>
</feature>
<feature type="repeat" description="PPR" evidence="4">
    <location>
        <begin position="184"/>
        <end position="218"/>
    </location>
</feature>
<dbReference type="PROSITE" id="PS51375">
    <property type="entry name" value="PPR"/>
    <property type="match status" value="2"/>
</dbReference>
<evidence type="ECO:0000256" key="3">
    <source>
        <dbReference type="PROSITE-ProRule" id="PRU00176"/>
    </source>
</evidence>
<evidence type="ECO:0000256" key="2">
    <source>
        <dbReference type="ARBA" id="ARBA00022737"/>
    </source>
</evidence>
<dbReference type="GO" id="GO:0003723">
    <property type="term" value="F:RNA binding"/>
    <property type="evidence" value="ECO:0007669"/>
    <property type="project" value="UniProtKB-UniRule"/>
</dbReference>
<evidence type="ECO:0000313" key="7">
    <source>
        <dbReference type="EMBL" id="KAE8707784.1"/>
    </source>
</evidence>
<dbReference type="InterPro" id="IPR050667">
    <property type="entry name" value="PPR-containing_protein"/>
</dbReference>
<comment type="similarity">
    <text evidence="1">Belongs to the PPR family. P subfamily.</text>
</comment>
<dbReference type="InterPro" id="IPR012677">
    <property type="entry name" value="Nucleotide-bd_a/b_plait_sf"/>
</dbReference>
<evidence type="ECO:0000256" key="5">
    <source>
        <dbReference type="SAM" id="MobiDB-lite"/>
    </source>
</evidence>